<organism evidence="8 9">
    <name type="scientific">Ophiobolus disseminans</name>
    <dbReference type="NCBI Taxonomy" id="1469910"/>
    <lineage>
        <taxon>Eukaryota</taxon>
        <taxon>Fungi</taxon>
        <taxon>Dikarya</taxon>
        <taxon>Ascomycota</taxon>
        <taxon>Pezizomycotina</taxon>
        <taxon>Dothideomycetes</taxon>
        <taxon>Pleosporomycetidae</taxon>
        <taxon>Pleosporales</taxon>
        <taxon>Pleosporineae</taxon>
        <taxon>Phaeosphaeriaceae</taxon>
        <taxon>Ophiobolus</taxon>
    </lineage>
</organism>
<dbReference type="Gene3D" id="3.30.40.10">
    <property type="entry name" value="Zinc/RING finger domain, C3HC4 (zinc finger)"/>
    <property type="match status" value="1"/>
</dbReference>
<keyword evidence="3 5" id="KW-0863">Zinc-finger</keyword>
<dbReference type="InterPro" id="IPR013083">
    <property type="entry name" value="Znf_RING/FYVE/PHD"/>
</dbReference>
<accession>A0A6A6ZRV8</accession>
<dbReference type="InterPro" id="IPR017907">
    <property type="entry name" value="Znf_RING_CS"/>
</dbReference>
<dbReference type="OrthoDB" id="6105938at2759"/>
<keyword evidence="2" id="KW-0479">Metal-binding</keyword>
<dbReference type="SMART" id="SM00184">
    <property type="entry name" value="RING"/>
    <property type="match status" value="1"/>
</dbReference>
<dbReference type="EMBL" id="MU006232">
    <property type="protein sequence ID" value="KAF2823538.1"/>
    <property type="molecule type" value="Genomic_DNA"/>
</dbReference>
<dbReference type="PROSITE" id="PS50089">
    <property type="entry name" value="ZF_RING_2"/>
    <property type="match status" value="1"/>
</dbReference>
<dbReference type="PROSITE" id="PS00518">
    <property type="entry name" value="ZF_RING_1"/>
    <property type="match status" value="1"/>
</dbReference>
<dbReference type="GO" id="GO:0008270">
    <property type="term" value="F:zinc ion binding"/>
    <property type="evidence" value="ECO:0007669"/>
    <property type="project" value="UniProtKB-KW"/>
</dbReference>
<dbReference type="SMART" id="SM00298">
    <property type="entry name" value="CHROMO"/>
    <property type="match status" value="1"/>
</dbReference>
<evidence type="ECO:0000313" key="8">
    <source>
        <dbReference type="EMBL" id="KAF2823538.1"/>
    </source>
</evidence>
<dbReference type="InterPro" id="IPR001841">
    <property type="entry name" value="Znf_RING"/>
</dbReference>
<evidence type="ECO:0000256" key="6">
    <source>
        <dbReference type="SAM" id="MobiDB-lite"/>
    </source>
</evidence>
<sequence length="353" mass="40524">MPFPYFENISTEFTGTWSSPRKRKIAATEPEKPSLTTKPKANAPPCPHSMFAVRSSRQLAAEKKQCPICLEDYFSIPADHERIIPVKMACLHTFCRDCIETHLSSSITCPLPWCEAHLPLQPDDCELCASWQRDHSAVGSLVVTVRAAEMLSSIKDALKRLAFEDDVFDLPKQAKDRIFAHVRTTLKRCEWQFHSGVDLAELLDPFLLAVDVEAARKYYGSRLSAPAPNNSSFSPRDHDPDDYPPGEEPWIAAFFRQWALEYEEQNGEVKEGWGIWAKKEEQDSWEWPYKRITAHKTNADGQVEYLVKWVGKRYFPSWVQEGQLDDAARRVYDNEHDVVHKKAGSSTKKRRRL</sequence>
<proteinExistence type="predicted"/>
<dbReference type="SUPFAM" id="SSF57850">
    <property type="entry name" value="RING/U-box"/>
    <property type="match status" value="1"/>
</dbReference>
<evidence type="ECO:0000256" key="5">
    <source>
        <dbReference type="PROSITE-ProRule" id="PRU00175"/>
    </source>
</evidence>
<gene>
    <name evidence="8" type="ORF">CC86DRAFT_69276</name>
</gene>
<protein>
    <recommendedName>
        <fullName evidence="7">RING-type domain-containing protein</fullName>
    </recommendedName>
</protein>
<feature type="domain" description="RING-type" evidence="7">
    <location>
        <begin position="66"/>
        <end position="111"/>
    </location>
</feature>
<dbReference type="Pfam" id="PF13445">
    <property type="entry name" value="zf-RING_UBOX"/>
    <property type="match status" value="1"/>
</dbReference>
<reference evidence="8" key="1">
    <citation type="journal article" date="2020" name="Stud. Mycol.">
        <title>101 Dothideomycetes genomes: a test case for predicting lifestyles and emergence of pathogens.</title>
        <authorList>
            <person name="Haridas S."/>
            <person name="Albert R."/>
            <person name="Binder M."/>
            <person name="Bloem J."/>
            <person name="Labutti K."/>
            <person name="Salamov A."/>
            <person name="Andreopoulos B."/>
            <person name="Baker S."/>
            <person name="Barry K."/>
            <person name="Bills G."/>
            <person name="Bluhm B."/>
            <person name="Cannon C."/>
            <person name="Castanera R."/>
            <person name="Culley D."/>
            <person name="Daum C."/>
            <person name="Ezra D."/>
            <person name="Gonzalez J."/>
            <person name="Henrissat B."/>
            <person name="Kuo A."/>
            <person name="Liang C."/>
            <person name="Lipzen A."/>
            <person name="Lutzoni F."/>
            <person name="Magnuson J."/>
            <person name="Mondo S."/>
            <person name="Nolan M."/>
            <person name="Ohm R."/>
            <person name="Pangilinan J."/>
            <person name="Park H.-J."/>
            <person name="Ramirez L."/>
            <person name="Alfaro M."/>
            <person name="Sun H."/>
            <person name="Tritt A."/>
            <person name="Yoshinaga Y."/>
            <person name="Zwiers L.-H."/>
            <person name="Turgeon B."/>
            <person name="Goodwin S."/>
            <person name="Spatafora J."/>
            <person name="Crous P."/>
            <person name="Grigoriev I."/>
        </authorList>
    </citation>
    <scope>NUCLEOTIDE SEQUENCE</scope>
    <source>
        <strain evidence="8">CBS 113818</strain>
    </source>
</reference>
<dbReference type="Proteomes" id="UP000799424">
    <property type="component" value="Unassembled WGS sequence"/>
</dbReference>
<dbReference type="Gene3D" id="2.40.50.40">
    <property type="match status" value="1"/>
</dbReference>
<evidence type="ECO:0000256" key="1">
    <source>
        <dbReference type="ARBA" id="ARBA00011353"/>
    </source>
</evidence>
<keyword evidence="4" id="KW-0862">Zinc</keyword>
<dbReference type="GO" id="GO:0006338">
    <property type="term" value="P:chromatin remodeling"/>
    <property type="evidence" value="ECO:0007669"/>
    <property type="project" value="UniProtKB-ARBA"/>
</dbReference>
<evidence type="ECO:0000259" key="7">
    <source>
        <dbReference type="PROSITE" id="PS50089"/>
    </source>
</evidence>
<dbReference type="AlphaFoldDB" id="A0A6A6ZRV8"/>
<dbReference type="InterPro" id="IPR000953">
    <property type="entry name" value="Chromo/chromo_shadow_dom"/>
</dbReference>
<dbReference type="InterPro" id="IPR027370">
    <property type="entry name" value="Znf-RING_euk"/>
</dbReference>
<name>A0A6A6ZRV8_9PLEO</name>
<evidence type="ECO:0000313" key="9">
    <source>
        <dbReference type="Proteomes" id="UP000799424"/>
    </source>
</evidence>
<dbReference type="SUPFAM" id="SSF54160">
    <property type="entry name" value="Chromo domain-like"/>
    <property type="match status" value="1"/>
</dbReference>
<comment type="subunit">
    <text evidence="1">Component of the NuA4 histone acetyltransferase complex.</text>
</comment>
<feature type="region of interest" description="Disordered" evidence="6">
    <location>
        <begin position="17"/>
        <end position="43"/>
    </location>
</feature>
<keyword evidence="9" id="KW-1185">Reference proteome</keyword>
<evidence type="ECO:0000256" key="3">
    <source>
        <dbReference type="ARBA" id="ARBA00022771"/>
    </source>
</evidence>
<evidence type="ECO:0000256" key="4">
    <source>
        <dbReference type="ARBA" id="ARBA00022833"/>
    </source>
</evidence>
<evidence type="ECO:0000256" key="2">
    <source>
        <dbReference type="ARBA" id="ARBA00022723"/>
    </source>
</evidence>
<dbReference type="InterPro" id="IPR016197">
    <property type="entry name" value="Chromo-like_dom_sf"/>
</dbReference>